<keyword evidence="7" id="KW-1185">Reference proteome</keyword>
<dbReference type="GO" id="GO:0046872">
    <property type="term" value="F:metal ion binding"/>
    <property type="evidence" value="ECO:0007669"/>
    <property type="project" value="UniProtKB-KW"/>
</dbReference>
<evidence type="ECO:0000256" key="3">
    <source>
        <dbReference type="PIRSR" id="PIRSR001235-1"/>
    </source>
</evidence>
<dbReference type="InterPro" id="IPR010158">
    <property type="entry name" value="Amidase_Cbmase"/>
</dbReference>
<feature type="binding site" evidence="3">
    <location>
        <position position="77"/>
    </location>
    <ligand>
        <name>Zn(2+)</name>
        <dbReference type="ChEBI" id="CHEBI:29105"/>
        <label>1</label>
    </ligand>
</feature>
<dbReference type="PIRSF" id="PIRSF001235">
    <property type="entry name" value="Amidase_carbamoylase"/>
    <property type="match status" value="1"/>
</dbReference>
<dbReference type="NCBIfam" id="TIGR01879">
    <property type="entry name" value="hydantase"/>
    <property type="match status" value="1"/>
</dbReference>
<evidence type="ECO:0000259" key="5">
    <source>
        <dbReference type="Pfam" id="PF07687"/>
    </source>
</evidence>
<feature type="binding site" evidence="3">
    <location>
        <position position="123"/>
    </location>
    <ligand>
        <name>Zn(2+)</name>
        <dbReference type="ChEBI" id="CHEBI:29105"/>
        <label>2</label>
    </ligand>
</feature>
<dbReference type="SUPFAM" id="SSF55031">
    <property type="entry name" value="Bacterial exopeptidase dimerisation domain"/>
    <property type="match status" value="1"/>
</dbReference>
<feature type="binding site" evidence="3">
    <location>
        <position position="88"/>
    </location>
    <ligand>
        <name>Zn(2+)</name>
        <dbReference type="ChEBI" id="CHEBI:29105"/>
        <label>1</label>
    </ligand>
</feature>
<evidence type="ECO:0000313" key="7">
    <source>
        <dbReference type="Proteomes" id="UP000247978"/>
    </source>
</evidence>
<dbReference type="AlphaFoldDB" id="A0A2V3VSA0"/>
<proteinExistence type="inferred from homology"/>
<dbReference type="RefSeq" id="WP_110396453.1">
    <property type="nucleotide sequence ID" value="NZ_JBHUHB010000001.1"/>
</dbReference>
<dbReference type="PANTHER" id="PTHR32494">
    <property type="entry name" value="ALLANTOATE DEIMINASE-RELATED"/>
    <property type="match status" value="1"/>
</dbReference>
<keyword evidence="3" id="KW-0479">Metal-binding</keyword>
<protein>
    <submittedName>
        <fullName evidence="6">N-carbamoyl-L-amino-acid hydrolase</fullName>
    </submittedName>
</protein>
<feature type="binding site" evidence="4">
    <location>
        <position position="213"/>
    </location>
    <ligand>
        <name>allantoate</name>
        <dbReference type="ChEBI" id="CHEBI:17536"/>
    </ligand>
</feature>
<dbReference type="InterPro" id="IPR036264">
    <property type="entry name" value="Bact_exopeptidase_dim_dom"/>
</dbReference>
<feature type="domain" description="Peptidase M20 dimerisation" evidence="5">
    <location>
        <begin position="213"/>
        <end position="307"/>
    </location>
</feature>
<name>A0A2V3VSA0_9BACI</name>
<comment type="caution">
    <text evidence="6">The sequence shown here is derived from an EMBL/GenBank/DDBJ whole genome shotgun (WGS) entry which is preliminary data.</text>
</comment>
<dbReference type="NCBIfam" id="NF006771">
    <property type="entry name" value="PRK09290.1-5"/>
    <property type="match status" value="1"/>
</dbReference>
<organism evidence="6 7">
    <name type="scientific">Pseudogracilibacillus auburnensis</name>
    <dbReference type="NCBI Taxonomy" id="1494959"/>
    <lineage>
        <taxon>Bacteria</taxon>
        <taxon>Bacillati</taxon>
        <taxon>Bacillota</taxon>
        <taxon>Bacilli</taxon>
        <taxon>Bacillales</taxon>
        <taxon>Bacillaceae</taxon>
        <taxon>Pseudogracilibacillus</taxon>
    </lineage>
</organism>
<gene>
    <name evidence="6" type="ORF">DFR56_1139</name>
</gene>
<dbReference type="EMBL" id="QJJQ01000013">
    <property type="protein sequence ID" value="PXW84767.1"/>
    <property type="molecule type" value="Genomic_DNA"/>
</dbReference>
<comment type="cofactor">
    <cofactor evidence="3">
        <name>Zn(2+)</name>
        <dbReference type="ChEBI" id="CHEBI:29105"/>
    </cofactor>
    <text evidence="3">Binds 2 Zn(2+) ions per subunit.</text>
</comment>
<feature type="binding site" evidence="3">
    <location>
        <position position="381"/>
    </location>
    <ligand>
        <name>Zn(2+)</name>
        <dbReference type="ChEBI" id="CHEBI:29105"/>
        <label>2</label>
    </ligand>
</feature>
<dbReference type="Gene3D" id="3.30.70.360">
    <property type="match status" value="1"/>
</dbReference>
<feature type="binding site" evidence="4">
    <location>
        <position position="287"/>
    </location>
    <ligand>
        <name>allantoate</name>
        <dbReference type="ChEBI" id="CHEBI:17536"/>
    </ligand>
</feature>
<dbReference type="PANTHER" id="PTHR32494:SF5">
    <property type="entry name" value="ALLANTOATE AMIDOHYDROLASE"/>
    <property type="match status" value="1"/>
</dbReference>
<keyword evidence="3" id="KW-0862">Zinc</keyword>
<accession>A0A2V3VSA0</accession>
<dbReference type="InterPro" id="IPR011650">
    <property type="entry name" value="Peptidase_M20_dimer"/>
</dbReference>
<dbReference type="OrthoDB" id="9808195at2"/>
<dbReference type="Pfam" id="PF07687">
    <property type="entry name" value="M20_dimer"/>
    <property type="match status" value="1"/>
</dbReference>
<evidence type="ECO:0000256" key="1">
    <source>
        <dbReference type="ARBA" id="ARBA00006153"/>
    </source>
</evidence>
<evidence type="ECO:0000256" key="4">
    <source>
        <dbReference type="PIRSR" id="PIRSR001235-2"/>
    </source>
</evidence>
<evidence type="ECO:0000313" key="6">
    <source>
        <dbReference type="EMBL" id="PXW84767.1"/>
    </source>
</evidence>
<comment type="similarity">
    <text evidence="1">Belongs to the peptidase M20 family.</text>
</comment>
<evidence type="ECO:0000256" key="2">
    <source>
        <dbReference type="ARBA" id="ARBA00022801"/>
    </source>
</evidence>
<dbReference type="CDD" id="cd03884">
    <property type="entry name" value="M20_bAS"/>
    <property type="match status" value="1"/>
</dbReference>
<dbReference type="Gene3D" id="3.40.630.10">
    <property type="entry name" value="Zn peptidases"/>
    <property type="match status" value="1"/>
</dbReference>
<feature type="binding site" evidence="4">
    <location>
        <position position="274"/>
    </location>
    <ligand>
        <name>allantoate</name>
        <dbReference type="ChEBI" id="CHEBI:17536"/>
    </ligand>
</feature>
<dbReference type="Proteomes" id="UP000247978">
    <property type="component" value="Unassembled WGS sequence"/>
</dbReference>
<dbReference type="GO" id="GO:0016813">
    <property type="term" value="F:hydrolase activity, acting on carbon-nitrogen (but not peptide) bonds, in linear amidines"/>
    <property type="evidence" value="ECO:0007669"/>
    <property type="project" value="InterPro"/>
</dbReference>
<keyword evidence="2 6" id="KW-0378">Hydrolase</keyword>
<dbReference type="Pfam" id="PF01546">
    <property type="entry name" value="Peptidase_M20"/>
    <property type="match status" value="1"/>
</dbReference>
<dbReference type="InterPro" id="IPR002933">
    <property type="entry name" value="Peptidase_M20"/>
</dbReference>
<reference evidence="6 7" key="1">
    <citation type="submission" date="2018-05" db="EMBL/GenBank/DDBJ databases">
        <title>Genomic Encyclopedia of Type Strains, Phase IV (KMG-IV): sequencing the most valuable type-strain genomes for metagenomic binning, comparative biology and taxonomic classification.</title>
        <authorList>
            <person name="Goeker M."/>
        </authorList>
    </citation>
    <scope>NUCLEOTIDE SEQUENCE [LARGE SCALE GENOMIC DNA]</scope>
    <source>
        <strain evidence="6 7">DSM 28556</strain>
    </source>
</reference>
<feature type="binding site" evidence="3">
    <location>
        <position position="188"/>
    </location>
    <ligand>
        <name>Zn(2+)</name>
        <dbReference type="ChEBI" id="CHEBI:29105"/>
        <label>1</label>
    </ligand>
</feature>
<dbReference type="SUPFAM" id="SSF53187">
    <property type="entry name" value="Zn-dependent exopeptidases"/>
    <property type="match status" value="1"/>
</dbReference>
<feature type="binding site" evidence="3">
    <location>
        <position position="88"/>
    </location>
    <ligand>
        <name>Zn(2+)</name>
        <dbReference type="ChEBI" id="CHEBI:29105"/>
        <label>2</label>
    </ligand>
</feature>
<sequence length="415" mass="45428">MNVKRLQQCLEQVNQFGYSDEGISRLAYTNTEQQALKHLITQFENEGMTIEIDSVGNVIARREGIDPALPAVACGSHIDTVYNAGNFDGTVGVIAGLEVIRYLNEHQIKTKHPIEVIIFACEESARFGVATIGSKVMTGLVEKDELTHLVDKDGITLKEALQSCKFNMAEANRAKRKTDEIKAFYELHIEQGPVLEKEEKQIGIVTGIAAPTRFKLQIFGQSAHSGSTPMSHRQDAFSGAAEIALALEKAARQEAINGTVATVGNCEVKAGAMNVVPGETEILIDIRGISEASKQRVVEKLYKIIHDVEQSRKLNIEIVKLCDECPTKMDGAIIASLKETCEKNGFSFIKMASGAGHDAMNMAKMYPTGMIFIPSKDGLSHHKNEFTSIEQILVGATLLKEEIMKAAQVTNKAYC</sequence>